<evidence type="ECO:0000313" key="7">
    <source>
        <dbReference type="EMBL" id="MFC4330986.1"/>
    </source>
</evidence>
<dbReference type="Pfam" id="PF03466">
    <property type="entry name" value="LysR_substrate"/>
    <property type="match status" value="1"/>
</dbReference>
<dbReference type="InterPro" id="IPR036388">
    <property type="entry name" value="WH-like_DNA-bd_sf"/>
</dbReference>
<sequence length="328" mass="36416">MDIDTRLLRYFNAVAEEGNLTRAAQRLFIAQPSLTKQIKQLESNLGLELFVRSRSGMELTPAGRALADEVLELLRGWDRSLRCARRAATTSARVLRVGFVASAANEKTQEIIAEFTRRRPDWRVELRQTEWSDPTAGLVTGDADAALLRLPFPGQQELHVRILLTEPRWIALPAGHRLAAHAEVPFSELYDEPFVATPEASGWWREYWLAAEEREGHPVRIGAIAHNPDEWLNAVAHGRGVSLTPEATARFYQRPDLVYRPVTGVSPSQVGVAWPREAHPGPHLDDFVAACLAVCAAGPAGAQAHRARGTERRRGATELSRRIRAGNV</sequence>
<evidence type="ECO:0000259" key="6">
    <source>
        <dbReference type="PROSITE" id="PS50931"/>
    </source>
</evidence>
<dbReference type="InterPro" id="IPR005119">
    <property type="entry name" value="LysR_subst-bd"/>
</dbReference>
<feature type="compositionally biased region" description="Basic and acidic residues" evidence="5">
    <location>
        <begin position="308"/>
        <end position="321"/>
    </location>
</feature>
<dbReference type="CDD" id="cd08414">
    <property type="entry name" value="PBP2_LTTR_aromatics_like"/>
    <property type="match status" value="1"/>
</dbReference>
<dbReference type="PANTHER" id="PTHR30346">
    <property type="entry name" value="TRANSCRIPTIONAL DUAL REGULATOR HCAR-RELATED"/>
    <property type="match status" value="1"/>
</dbReference>
<dbReference type="Gene3D" id="3.40.190.10">
    <property type="entry name" value="Periplasmic binding protein-like II"/>
    <property type="match status" value="2"/>
</dbReference>
<keyword evidence="3" id="KW-0238">DNA-binding</keyword>
<comment type="caution">
    <text evidence="7">The sequence shown here is derived from an EMBL/GenBank/DDBJ whole genome shotgun (WGS) entry which is preliminary data.</text>
</comment>
<dbReference type="Pfam" id="PF00126">
    <property type="entry name" value="HTH_1"/>
    <property type="match status" value="1"/>
</dbReference>
<evidence type="ECO:0000256" key="5">
    <source>
        <dbReference type="SAM" id="MobiDB-lite"/>
    </source>
</evidence>
<organism evidence="7 8">
    <name type="scientific">Streptomyces andamanensis</name>
    <dbReference type="NCBI Taxonomy" id="1565035"/>
    <lineage>
        <taxon>Bacteria</taxon>
        <taxon>Bacillati</taxon>
        <taxon>Actinomycetota</taxon>
        <taxon>Actinomycetes</taxon>
        <taxon>Kitasatosporales</taxon>
        <taxon>Streptomycetaceae</taxon>
        <taxon>Streptomyces</taxon>
    </lineage>
</organism>
<evidence type="ECO:0000313" key="8">
    <source>
        <dbReference type="Proteomes" id="UP001595824"/>
    </source>
</evidence>
<dbReference type="PANTHER" id="PTHR30346:SF0">
    <property type="entry name" value="HCA OPERON TRANSCRIPTIONAL ACTIVATOR HCAR"/>
    <property type="match status" value="1"/>
</dbReference>
<proteinExistence type="inferred from homology"/>
<dbReference type="PRINTS" id="PR00039">
    <property type="entry name" value="HTHLYSR"/>
</dbReference>
<evidence type="ECO:0000256" key="1">
    <source>
        <dbReference type="ARBA" id="ARBA00009437"/>
    </source>
</evidence>
<keyword evidence="8" id="KW-1185">Reference proteome</keyword>
<dbReference type="SUPFAM" id="SSF53850">
    <property type="entry name" value="Periplasmic binding protein-like II"/>
    <property type="match status" value="1"/>
</dbReference>
<comment type="similarity">
    <text evidence="1">Belongs to the LysR transcriptional regulatory family.</text>
</comment>
<dbReference type="Gene3D" id="1.10.10.10">
    <property type="entry name" value="Winged helix-like DNA-binding domain superfamily/Winged helix DNA-binding domain"/>
    <property type="match status" value="1"/>
</dbReference>
<reference evidence="8" key="1">
    <citation type="journal article" date="2019" name="Int. J. Syst. Evol. Microbiol.">
        <title>The Global Catalogue of Microorganisms (GCM) 10K type strain sequencing project: providing services to taxonomists for standard genome sequencing and annotation.</title>
        <authorList>
            <consortium name="The Broad Institute Genomics Platform"/>
            <consortium name="The Broad Institute Genome Sequencing Center for Infectious Disease"/>
            <person name="Wu L."/>
            <person name="Ma J."/>
        </authorList>
    </citation>
    <scope>NUCLEOTIDE SEQUENCE [LARGE SCALE GENOMIC DNA]</scope>
    <source>
        <strain evidence="8">PCU 347</strain>
    </source>
</reference>
<feature type="domain" description="HTH lysR-type" evidence="6">
    <location>
        <begin position="3"/>
        <end position="60"/>
    </location>
</feature>
<keyword evidence="2" id="KW-0805">Transcription regulation</keyword>
<dbReference type="InterPro" id="IPR000847">
    <property type="entry name" value="LysR_HTH_N"/>
</dbReference>
<dbReference type="InterPro" id="IPR036390">
    <property type="entry name" value="WH_DNA-bd_sf"/>
</dbReference>
<gene>
    <name evidence="7" type="ORF">ACFPC0_25015</name>
</gene>
<dbReference type="PROSITE" id="PS50931">
    <property type="entry name" value="HTH_LYSR"/>
    <property type="match status" value="1"/>
</dbReference>
<name>A0ABV8TKS5_9ACTN</name>
<dbReference type="Proteomes" id="UP001595824">
    <property type="component" value="Unassembled WGS sequence"/>
</dbReference>
<evidence type="ECO:0000256" key="3">
    <source>
        <dbReference type="ARBA" id="ARBA00023125"/>
    </source>
</evidence>
<evidence type="ECO:0000256" key="4">
    <source>
        <dbReference type="ARBA" id="ARBA00023163"/>
    </source>
</evidence>
<dbReference type="EMBL" id="JBHSDP010000024">
    <property type="protein sequence ID" value="MFC4330986.1"/>
    <property type="molecule type" value="Genomic_DNA"/>
</dbReference>
<keyword evidence="4" id="KW-0804">Transcription</keyword>
<accession>A0ABV8TKS5</accession>
<evidence type="ECO:0000256" key="2">
    <source>
        <dbReference type="ARBA" id="ARBA00023015"/>
    </source>
</evidence>
<dbReference type="RefSeq" id="WP_381742101.1">
    <property type="nucleotide sequence ID" value="NZ_JBHSDP010000024.1"/>
</dbReference>
<protein>
    <submittedName>
        <fullName evidence="7">LysR family transcriptional regulator</fullName>
    </submittedName>
</protein>
<feature type="region of interest" description="Disordered" evidence="5">
    <location>
        <begin position="305"/>
        <end position="328"/>
    </location>
</feature>
<dbReference type="SUPFAM" id="SSF46785">
    <property type="entry name" value="Winged helix' DNA-binding domain"/>
    <property type="match status" value="1"/>
</dbReference>